<accession>A0ABN6Q9H8</accession>
<organism evidence="1 2">
    <name type="scientific">Nostoc cf. commune SO-36</name>
    <dbReference type="NCBI Taxonomy" id="449208"/>
    <lineage>
        <taxon>Bacteria</taxon>
        <taxon>Bacillati</taxon>
        <taxon>Cyanobacteriota</taxon>
        <taxon>Cyanophyceae</taxon>
        <taxon>Nostocales</taxon>
        <taxon>Nostocaceae</taxon>
        <taxon>Nostoc</taxon>
    </lineage>
</organism>
<name>A0ABN6Q9H8_NOSCO</name>
<keyword evidence="2" id="KW-1185">Reference proteome</keyword>
<gene>
    <name evidence="1" type="ORF">ANSO36C_39250</name>
</gene>
<dbReference type="EMBL" id="AP025732">
    <property type="protein sequence ID" value="BDI18123.1"/>
    <property type="molecule type" value="Genomic_DNA"/>
</dbReference>
<dbReference type="Proteomes" id="UP001055453">
    <property type="component" value="Chromosome"/>
</dbReference>
<sequence>MQYKTHILFLKTFSTTQIGFLAATQLIMPTPTTLREQKSKRIAISKAKIMLGKGNVKTW</sequence>
<evidence type="ECO:0000313" key="2">
    <source>
        <dbReference type="Proteomes" id="UP001055453"/>
    </source>
</evidence>
<evidence type="ECO:0000313" key="1">
    <source>
        <dbReference type="EMBL" id="BDI18123.1"/>
    </source>
</evidence>
<reference evidence="1" key="1">
    <citation type="submission" date="2022-04" db="EMBL/GenBank/DDBJ databases">
        <title>Complete genome sequence of a cyanobacterium, Nostoc sp. SO-36, isolated in Antarctica.</title>
        <authorList>
            <person name="Kanesaki Y."/>
            <person name="Effendi D."/>
            <person name="Sakamoto T."/>
            <person name="Ohtani S."/>
            <person name="Awai K."/>
        </authorList>
    </citation>
    <scope>NUCLEOTIDE SEQUENCE</scope>
    <source>
        <strain evidence="1">SO-36</strain>
    </source>
</reference>
<proteinExistence type="predicted"/>
<protein>
    <submittedName>
        <fullName evidence="1">Uncharacterized protein</fullName>
    </submittedName>
</protein>